<dbReference type="STRING" id="42253.NITMOv2_4347"/>
<dbReference type="EMBL" id="CP011801">
    <property type="protein sequence ID" value="ALA60723.1"/>
    <property type="molecule type" value="Genomic_DNA"/>
</dbReference>
<reference evidence="1 2" key="1">
    <citation type="journal article" date="2015" name="Proc. Natl. Acad. Sci. U.S.A.">
        <title>Expanded metabolic versatility of ubiquitous nitrite-oxidizing bacteria from the genus Nitrospira.</title>
        <authorList>
            <person name="Koch H."/>
            <person name="Lucker S."/>
            <person name="Albertsen M."/>
            <person name="Kitzinger K."/>
            <person name="Herbold C."/>
            <person name="Spieck E."/>
            <person name="Nielsen P.H."/>
            <person name="Wagner M."/>
            <person name="Daims H."/>
        </authorList>
    </citation>
    <scope>NUCLEOTIDE SEQUENCE [LARGE SCALE GENOMIC DNA]</scope>
    <source>
        <strain evidence="1 2">NSP M-1</strain>
    </source>
</reference>
<keyword evidence="2" id="KW-1185">Reference proteome</keyword>
<accession>A0A0K2GID2</accession>
<dbReference type="RefSeq" id="WP_053381537.1">
    <property type="nucleotide sequence ID" value="NZ_CP011801.1"/>
</dbReference>
<dbReference type="AlphaFoldDB" id="A0A0K2GID2"/>
<name>A0A0K2GID2_NITMO</name>
<dbReference type="KEGG" id="nmv:NITMOv2_4347"/>
<dbReference type="Proteomes" id="UP000069205">
    <property type="component" value="Chromosome"/>
</dbReference>
<dbReference type="OrthoDB" id="9785637at2"/>
<evidence type="ECO:0000313" key="2">
    <source>
        <dbReference type="Proteomes" id="UP000069205"/>
    </source>
</evidence>
<proteinExistence type="predicted"/>
<organism evidence="1 2">
    <name type="scientific">Nitrospira moscoviensis</name>
    <dbReference type="NCBI Taxonomy" id="42253"/>
    <lineage>
        <taxon>Bacteria</taxon>
        <taxon>Pseudomonadati</taxon>
        <taxon>Nitrospirota</taxon>
        <taxon>Nitrospiria</taxon>
        <taxon>Nitrospirales</taxon>
        <taxon>Nitrospiraceae</taxon>
        <taxon>Nitrospira</taxon>
    </lineage>
</organism>
<protein>
    <submittedName>
        <fullName evidence="1">Uncharacterized protein</fullName>
    </submittedName>
</protein>
<gene>
    <name evidence="1" type="ORF">NITMOv2_4347</name>
</gene>
<dbReference type="PATRIC" id="fig|42253.5.peg.4291"/>
<sequence>MGKELPILPASAQPATAEQAETFIYSRVFCQKENSPPLRLLIDFLKARGQTPIVPSNIDDAALDEWAWVQVALGYARDRKPIHLFCVRDRGSYKDVFDQEKAQFLDLLTAYDDIESQLVTEYVTRCRFILTTRFVEKDMTDDGYDFNGWILEFYQDQCNGIVQIDNQGFYSPKGELIVDMSVAVED</sequence>
<evidence type="ECO:0000313" key="1">
    <source>
        <dbReference type="EMBL" id="ALA60723.1"/>
    </source>
</evidence>